<name>A0A024TUP3_9STRA</name>
<dbReference type="RefSeq" id="XP_008874049.1">
    <property type="nucleotide sequence ID" value="XM_008875827.1"/>
</dbReference>
<dbReference type="VEuPathDB" id="FungiDB:H310_09678"/>
<dbReference type="AlphaFoldDB" id="A0A024TUP3"/>
<evidence type="ECO:0000256" key="1">
    <source>
        <dbReference type="SAM" id="Phobius"/>
    </source>
</evidence>
<protein>
    <submittedName>
        <fullName evidence="3">Uncharacterized protein</fullName>
    </submittedName>
</protein>
<dbReference type="EMBL" id="KI913973">
    <property type="protein sequence ID" value="ETV97341.1"/>
    <property type="molecule type" value="Genomic_DNA"/>
</dbReference>
<gene>
    <name evidence="3" type="ORF">H310_09678</name>
</gene>
<sequence>MRSGVPISAFVLAPCVLVALAQTTTTIEPIAATSTRPRFKTTTGDDQTGIAPIPVATQVESKSFSIGVAFAIGISVFILFVVLALLRAVFIHRKDQTTETTNGNYSKLEDSK</sequence>
<evidence type="ECO:0000256" key="2">
    <source>
        <dbReference type="SAM" id="SignalP"/>
    </source>
</evidence>
<feature type="signal peptide" evidence="2">
    <location>
        <begin position="1"/>
        <end position="21"/>
    </location>
</feature>
<evidence type="ECO:0000313" key="3">
    <source>
        <dbReference type="EMBL" id="ETV97341.1"/>
    </source>
</evidence>
<keyword evidence="1" id="KW-1133">Transmembrane helix</keyword>
<keyword evidence="2" id="KW-0732">Signal</keyword>
<organism evidence="3">
    <name type="scientific">Aphanomyces invadans</name>
    <dbReference type="NCBI Taxonomy" id="157072"/>
    <lineage>
        <taxon>Eukaryota</taxon>
        <taxon>Sar</taxon>
        <taxon>Stramenopiles</taxon>
        <taxon>Oomycota</taxon>
        <taxon>Saprolegniomycetes</taxon>
        <taxon>Saprolegniales</taxon>
        <taxon>Verrucalvaceae</taxon>
        <taxon>Aphanomyces</taxon>
    </lineage>
</organism>
<keyword evidence="1" id="KW-0812">Transmembrane</keyword>
<feature type="transmembrane region" description="Helical" evidence="1">
    <location>
        <begin position="64"/>
        <end position="86"/>
    </location>
</feature>
<keyword evidence="1" id="KW-0472">Membrane</keyword>
<accession>A0A024TUP3</accession>
<proteinExistence type="predicted"/>
<reference evidence="3" key="1">
    <citation type="submission" date="2013-12" db="EMBL/GenBank/DDBJ databases">
        <title>The Genome Sequence of Aphanomyces invadans NJM9701.</title>
        <authorList>
            <consortium name="The Broad Institute Genomics Platform"/>
            <person name="Russ C."/>
            <person name="Tyler B."/>
            <person name="van West P."/>
            <person name="Dieguez-Uribeondo J."/>
            <person name="Young S.K."/>
            <person name="Zeng Q."/>
            <person name="Gargeya S."/>
            <person name="Fitzgerald M."/>
            <person name="Abouelleil A."/>
            <person name="Alvarado L."/>
            <person name="Chapman S.B."/>
            <person name="Gainer-Dewar J."/>
            <person name="Goldberg J."/>
            <person name="Griggs A."/>
            <person name="Gujja S."/>
            <person name="Hansen M."/>
            <person name="Howarth C."/>
            <person name="Imamovic A."/>
            <person name="Ireland A."/>
            <person name="Larimer J."/>
            <person name="McCowan C."/>
            <person name="Murphy C."/>
            <person name="Pearson M."/>
            <person name="Poon T.W."/>
            <person name="Priest M."/>
            <person name="Roberts A."/>
            <person name="Saif S."/>
            <person name="Shea T."/>
            <person name="Sykes S."/>
            <person name="Wortman J."/>
            <person name="Nusbaum C."/>
            <person name="Birren B."/>
        </authorList>
    </citation>
    <scope>NUCLEOTIDE SEQUENCE [LARGE SCALE GENOMIC DNA]</scope>
    <source>
        <strain evidence="3">NJM9701</strain>
    </source>
</reference>
<feature type="chain" id="PRO_5001534650" evidence="2">
    <location>
        <begin position="22"/>
        <end position="112"/>
    </location>
</feature>
<dbReference type="GeneID" id="20086728"/>